<reference evidence="3" key="1">
    <citation type="submission" date="2022-11" db="UniProtKB">
        <authorList>
            <consortium name="WormBaseParasite"/>
        </authorList>
    </citation>
    <scope>IDENTIFICATION</scope>
</reference>
<keyword evidence="2" id="KW-1185">Reference proteome</keyword>
<name>A0A915DTB9_9BILA</name>
<feature type="transmembrane region" description="Helical" evidence="1">
    <location>
        <begin position="68"/>
        <end position="86"/>
    </location>
</feature>
<organism evidence="2 3">
    <name type="scientific">Ditylenchus dipsaci</name>
    <dbReference type="NCBI Taxonomy" id="166011"/>
    <lineage>
        <taxon>Eukaryota</taxon>
        <taxon>Metazoa</taxon>
        <taxon>Ecdysozoa</taxon>
        <taxon>Nematoda</taxon>
        <taxon>Chromadorea</taxon>
        <taxon>Rhabditida</taxon>
        <taxon>Tylenchina</taxon>
        <taxon>Tylenchomorpha</taxon>
        <taxon>Sphaerularioidea</taxon>
        <taxon>Anguinidae</taxon>
        <taxon>Anguininae</taxon>
        <taxon>Ditylenchus</taxon>
    </lineage>
</organism>
<evidence type="ECO:0000313" key="3">
    <source>
        <dbReference type="WBParaSite" id="jg23305"/>
    </source>
</evidence>
<dbReference type="WBParaSite" id="jg23305">
    <property type="protein sequence ID" value="jg23305"/>
    <property type="gene ID" value="jg23305"/>
</dbReference>
<dbReference type="AlphaFoldDB" id="A0A915DTB9"/>
<feature type="transmembrane region" description="Helical" evidence="1">
    <location>
        <begin position="24"/>
        <end position="48"/>
    </location>
</feature>
<evidence type="ECO:0000256" key="1">
    <source>
        <dbReference type="SAM" id="Phobius"/>
    </source>
</evidence>
<evidence type="ECO:0000313" key="2">
    <source>
        <dbReference type="Proteomes" id="UP000887574"/>
    </source>
</evidence>
<proteinExistence type="predicted"/>
<sequence length="120" mass="13500">MIVSFRISLIPVVLIQCPCPNHRLGIPISCGPGLIPMGMLVSIIMALLQQTQTSFYPVCWRPYRLMRVIIVTSLTSPGFVLTFRLRSLCSRLLFWVLPLATLPHTWVRLGPQVASILLSR</sequence>
<keyword evidence="1" id="KW-1133">Transmembrane helix</keyword>
<keyword evidence="1" id="KW-0472">Membrane</keyword>
<accession>A0A915DTB9</accession>
<protein>
    <submittedName>
        <fullName evidence="3">Uncharacterized protein</fullName>
    </submittedName>
</protein>
<keyword evidence="1" id="KW-0812">Transmembrane</keyword>
<dbReference type="Proteomes" id="UP000887574">
    <property type="component" value="Unplaced"/>
</dbReference>